<feature type="transmembrane region" description="Helical" evidence="2">
    <location>
        <begin position="375"/>
        <end position="395"/>
    </location>
</feature>
<reference evidence="4" key="2">
    <citation type="submission" date="2025-08" db="UniProtKB">
        <authorList>
            <consortium name="Ensembl"/>
        </authorList>
    </citation>
    <scope>IDENTIFICATION</scope>
</reference>
<dbReference type="InterPro" id="IPR045866">
    <property type="entry name" value="FAM210A/B-like"/>
</dbReference>
<accession>A0AAZ3PHZ0</accession>
<dbReference type="PANTHER" id="PTHR21377">
    <property type="entry name" value="PROTEIN FAM210B, MITOCHONDRIAL"/>
    <property type="match status" value="1"/>
</dbReference>
<keyword evidence="5" id="KW-1185">Reference proteome</keyword>
<feature type="transmembrane region" description="Helical" evidence="2">
    <location>
        <begin position="312"/>
        <end position="335"/>
    </location>
</feature>
<feature type="region of interest" description="Disordered" evidence="1">
    <location>
        <begin position="273"/>
        <end position="302"/>
    </location>
</feature>
<keyword evidence="2" id="KW-0472">Membrane</keyword>
<proteinExistence type="predicted"/>
<keyword evidence="2" id="KW-0812">Transmembrane</keyword>
<feature type="domain" description="DUF1279" evidence="3">
    <location>
        <begin position="303"/>
        <end position="390"/>
    </location>
</feature>
<dbReference type="Proteomes" id="UP000694402">
    <property type="component" value="Unassembled WGS sequence"/>
</dbReference>
<keyword evidence="2" id="KW-1133">Transmembrane helix</keyword>
<evidence type="ECO:0000256" key="2">
    <source>
        <dbReference type="SAM" id="Phobius"/>
    </source>
</evidence>
<dbReference type="PANTHER" id="PTHR21377:SF0">
    <property type="entry name" value="PROTEIN FAM210B, MITOCHONDRIAL"/>
    <property type="match status" value="1"/>
</dbReference>
<organism evidence="4 5">
    <name type="scientific">Oncorhynchus tshawytscha</name>
    <name type="common">Chinook salmon</name>
    <name type="synonym">Salmo tshawytscha</name>
    <dbReference type="NCBI Taxonomy" id="74940"/>
    <lineage>
        <taxon>Eukaryota</taxon>
        <taxon>Metazoa</taxon>
        <taxon>Chordata</taxon>
        <taxon>Craniata</taxon>
        <taxon>Vertebrata</taxon>
        <taxon>Euteleostomi</taxon>
        <taxon>Actinopterygii</taxon>
        <taxon>Neopterygii</taxon>
        <taxon>Teleostei</taxon>
        <taxon>Protacanthopterygii</taxon>
        <taxon>Salmoniformes</taxon>
        <taxon>Salmonidae</taxon>
        <taxon>Salmoninae</taxon>
        <taxon>Oncorhynchus</taxon>
    </lineage>
</organism>
<evidence type="ECO:0000256" key="1">
    <source>
        <dbReference type="SAM" id="MobiDB-lite"/>
    </source>
</evidence>
<dbReference type="InterPro" id="IPR009688">
    <property type="entry name" value="FAM210A/B-like_dom"/>
</dbReference>
<dbReference type="Ensembl" id="ENSOTST00005118318.1">
    <property type="protein sequence ID" value="ENSOTSP00005116025.1"/>
    <property type="gene ID" value="ENSOTSG00005029440.2"/>
</dbReference>
<reference evidence="4" key="3">
    <citation type="submission" date="2025-09" db="UniProtKB">
        <authorList>
            <consortium name="Ensembl"/>
        </authorList>
    </citation>
    <scope>IDENTIFICATION</scope>
</reference>
<sequence length="409" mass="45891">MRARYWWSAIRSARWTAVEIEFYERPQQTLVLFLINQFYSPCFVCSLRDMFVCRGARLSAKALEQGFNSTTGAAAQFKTNRLTVVDVTCTLPLRNIHAFECSRAFCGYFVALSPDGKREKREKDMFSVKNRDSVRFIIAHQQQLTRVNYFSLNLSNKSNGKSLFSRTHNVTSSTLYRTNGGQSWQKKQYVDALESVFTSGANVCNHRLYPTMTVQMRPFSSVAVAPKLVEDAPADHKVMNVVSSGIWKLLPRMNQTSGGLQFPMMSSKEALSLKDQTPKQASAKGLEEPEVPEPEEDNPSKTQQLKKIFKEYGAVGVSFHICMSLMSLGMFYLAVSSGIDMAAILYKIGFSESLVQSKLAAGTSTFVLAYAIHKLFAPLRISITVISVPLLVRYLRKSGLFKTPNSPTH</sequence>
<dbReference type="AlphaFoldDB" id="A0AAZ3PHZ0"/>
<feature type="compositionally biased region" description="Acidic residues" evidence="1">
    <location>
        <begin position="288"/>
        <end position="297"/>
    </location>
</feature>
<protein>
    <recommendedName>
        <fullName evidence="3">DUF1279 domain-containing protein</fullName>
    </recommendedName>
</protein>
<gene>
    <name evidence="4" type="primary">fam210b</name>
</gene>
<dbReference type="GeneTree" id="ENSGT00940000156134"/>
<evidence type="ECO:0000313" key="4">
    <source>
        <dbReference type="Ensembl" id="ENSOTSP00005116025.1"/>
    </source>
</evidence>
<reference evidence="5" key="1">
    <citation type="journal article" date="2018" name="PLoS ONE">
        <title>Chinook salmon (Oncorhynchus tshawytscha) genome and transcriptome.</title>
        <authorList>
            <person name="Christensen K.A."/>
            <person name="Leong J.S."/>
            <person name="Sakhrani D."/>
            <person name="Biagi C.A."/>
            <person name="Minkley D.R."/>
            <person name="Withler R.E."/>
            <person name="Rondeau E.B."/>
            <person name="Koop B.F."/>
            <person name="Devlin R.H."/>
        </authorList>
    </citation>
    <scope>NUCLEOTIDE SEQUENCE [LARGE SCALE GENOMIC DNA]</scope>
</reference>
<name>A0AAZ3PHZ0_ONCTS</name>
<dbReference type="GO" id="GO:0005739">
    <property type="term" value="C:mitochondrion"/>
    <property type="evidence" value="ECO:0007669"/>
    <property type="project" value="TreeGrafter"/>
</dbReference>
<evidence type="ECO:0000259" key="3">
    <source>
        <dbReference type="Pfam" id="PF06916"/>
    </source>
</evidence>
<dbReference type="Pfam" id="PF06916">
    <property type="entry name" value="FAM210A-B_dom"/>
    <property type="match status" value="1"/>
</dbReference>
<evidence type="ECO:0000313" key="5">
    <source>
        <dbReference type="Proteomes" id="UP000694402"/>
    </source>
</evidence>